<dbReference type="EMBL" id="JBAMMX010000008">
    <property type="protein sequence ID" value="KAK6935256.1"/>
    <property type="molecule type" value="Genomic_DNA"/>
</dbReference>
<name>A0AAN8VSI1_9MAGN</name>
<organism evidence="1 2">
    <name type="scientific">Dillenia turbinata</name>
    <dbReference type="NCBI Taxonomy" id="194707"/>
    <lineage>
        <taxon>Eukaryota</taxon>
        <taxon>Viridiplantae</taxon>
        <taxon>Streptophyta</taxon>
        <taxon>Embryophyta</taxon>
        <taxon>Tracheophyta</taxon>
        <taxon>Spermatophyta</taxon>
        <taxon>Magnoliopsida</taxon>
        <taxon>eudicotyledons</taxon>
        <taxon>Gunneridae</taxon>
        <taxon>Pentapetalae</taxon>
        <taxon>Dilleniales</taxon>
        <taxon>Dilleniaceae</taxon>
        <taxon>Dillenia</taxon>
    </lineage>
</organism>
<dbReference type="InterPro" id="IPR036134">
    <property type="entry name" value="Crypto/Photolyase_FAD-like_sf"/>
</dbReference>
<dbReference type="PANTHER" id="PTHR10211:SF0">
    <property type="entry name" value="DEOXYRIBODIPYRIMIDINE PHOTO-LYASE"/>
    <property type="match status" value="1"/>
</dbReference>
<dbReference type="PANTHER" id="PTHR10211">
    <property type="entry name" value="DEOXYRIBODIPYRIMIDINE PHOTOLYASE"/>
    <property type="match status" value="1"/>
</dbReference>
<dbReference type="GO" id="GO:0000719">
    <property type="term" value="P:photoreactive repair"/>
    <property type="evidence" value="ECO:0007669"/>
    <property type="project" value="TreeGrafter"/>
</dbReference>
<dbReference type="InterPro" id="IPR052219">
    <property type="entry name" value="Photolyase_Class-2"/>
</dbReference>
<dbReference type="AlphaFoldDB" id="A0AAN8VSI1"/>
<comment type="caution">
    <text evidence="1">The sequence shown here is derived from an EMBL/GenBank/DDBJ whole genome shotgun (WGS) entry which is preliminary data.</text>
</comment>
<accession>A0AAN8VSI1</accession>
<proteinExistence type="predicted"/>
<dbReference type="Proteomes" id="UP001370490">
    <property type="component" value="Unassembled WGS sequence"/>
</dbReference>
<protein>
    <submittedName>
        <fullName evidence="1">Uncharacterized protein</fullName>
    </submittedName>
</protein>
<dbReference type="Gene3D" id="1.25.40.80">
    <property type="match status" value="1"/>
</dbReference>
<reference evidence="1 2" key="1">
    <citation type="submission" date="2023-12" db="EMBL/GenBank/DDBJ databases">
        <title>A high-quality genome assembly for Dillenia turbinata (Dilleniales).</title>
        <authorList>
            <person name="Chanderbali A."/>
        </authorList>
    </citation>
    <scope>NUCLEOTIDE SEQUENCE [LARGE SCALE GENOMIC DNA]</scope>
    <source>
        <strain evidence="1">LSX21</strain>
        <tissue evidence="1">Leaf</tissue>
    </source>
</reference>
<dbReference type="InterPro" id="IPR036155">
    <property type="entry name" value="Crypto/Photolyase_N_sf"/>
</dbReference>
<gene>
    <name evidence="1" type="ORF">RJ641_035411</name>
</gene>
<dbReference type="SUPFAM" id="SSF48173">
    <property type="entry name" value="Cryptochrome/photolyase FAD-binding domain"/>
    <property type="match status" value="1"/>
</dbReference>
<dbReference type="Gene3D" id="1.10.579.10">
    <property type="entry name" value="DNA Cyclobutane Dipyrimidine Photolyase, subunit A, domain 3"/>
    <property type="match status" value="1"/>
</dbReference>
<dbReference type="SUPFAM" id="SSF52425">
    <property type="entry name" value="Cryptochrome/photolyase, N-terminal domain"/>
    <property type="match status" value="1"/>
</dbReference>
<dbReference type="GO" id="GO:0003904">
    <property type="term" value="F:deoxyribodipyrimidine photo-lyase activity"/>
    <property type="evidence" value="ECO:0007669"/>
    <property type="project" value="TreeGrafter"/>
</dbReference>
<keyword evidence="2" id="KW-1185">Reference proteome</keyword>
<evidence type="ECO:0000313" key="1">
    <source>
        <dbReference type="EMBL" id="KAK6935256.1"/>
    </source>
</evidence>
<sequence>MKNEKQLDYWMFRDQRPKDNWTLIRSRSSQQGQCPCRCCLQFVQSVPGCQSWSIGLHVISAGRAMEAIPNFVDDCGTSLLVTDFAPLRQIGKGRKVHEVDAHNCCNPRMRSGIWRSDLLTGIISLKSFYVPEIEWCEPGEKSAMEVIKGSKNGFLTSRMTNYATNRNNPLKPKSLSGLSPYLHFGQISVQRCALEAQCQEKLSSAYLMLQLNSKYKEVHGLFEELIIRRELAHNFCFYQPHYDSMHGARREQLEKGKTADPLEIDASPLEGAWFYADVLGKILEWTNGPKEAIAISIHLNGNVIPYPVAAVLNLFAKVSTNFCLLQYEIDGSDPNGDPNGYVGCMWSMCGVHDQIMSCSMALGHQLQYKANKQGQHDAHIENAKLTIIQGKFIRCQQLQFLQFTQRQNYLANSNKQ</sequence>
<evidence type="ECO:0000313" key="2">
    <source>
        <dbReference type="Proteomes" id="UP001370490"/>
    </source>
</evidence>